<feature type="binding site" evidence="1">
    <location>
        <position position="187"/>
    </location>
    <ligand>
        <name>Zn(2+)</name>
        <dbReference type="ChEBI" id="CHEBI:29105"/>
    </ligand>
</feature>
<accession>A0A1Q4VEV6</accession>
<proteinExistence type="predicted"/>
<feature type="binding site" evidence="1">
    <location>
        <position position="31"/>
    </location>
    <ligand>
        <name>Zn(2+)</name>
        <dbReference type="ChEBI" id="CHEBI:29105"/>
    </ligand>
</feature>
<dbReference type="Proteomes" id="UP000186455">
    <property type="component" value="Unassembled WGS sequence"/>
</dbReference>
<evidence type="ECO:0000313" key="3">
    <source>
        <dbReference type="Proteomes" id="UP000186455"/>
    </source>
</evidence>
<organism evidence="2 3">
    <name type="scientific">Streptomyces uncialis</name>
    <dbReference type="NCBI Taxonomy" id="1048205"/>
    <lineage>
        <taxon>Bacteria</taxon>
        <taxon>Bacillati</taxon>
        <taxon>Actinomycetota</taxon>
        <taxon>Actinomycetes</taxon>
        <taxon>Kitasatosporales</taxon>
        <taxon>Streptomycetaceae</taxon>
        <taxon>Streptomyces</taxon>
    </lineage>
</organism>
<evidence type="ECO:0000256" key="1">
    <source>
        <dbReference type="PIRSR" id="PIRSR605019-1"/>
    </source>
</evidence>
<comment type="caution">
    <text evidence="2">The sequence shown here is derived from an EMBL/GenBank/DDBJ whole genome shotgun (WGS) entry which is preliminary data.</text>
</comment>
<dbReference type="AlphaFoldDB" id="A0A1Q4VEV6"/>
<dbReference type="InterPro" id="IPR011257">
    <property type="entry name" value="DNA_glycosylase"/>
</dbReference>
<keyword evidence="1" id="KW-0479">Metal-binding</keyword>
<dbReference type="GO" id="GO:0008725">
    <property type="term" value="F:DNA-3-methyladenine glycosylase activity"/>
    <property type="evidence" value="ECO:0007669"/>
    <property type="project" value="InterPro"/>
</dbReference>
<reference evidence="2 3" key="1">
    <citation type="submission" date="2015-06" db="EMBL/GenBank/DDBJ databases">
        <title>Cloning and characterization of the uncialamcin biosynthetic gene cluster.</title>
        <authorList>
            <person name="Yan X."/>
            <person name="Huang T."/>
            <person name="Ge H."/>
            <person name="Shen B."/>
        </authorList>
    </citation>
    <scope>NUCLEOTIDE SEQUENCE [LARGE SCALE GENOMIC DNA]</scope>
    <source>
        <strain evidence="2 3">DCA2648</strain>
    </source>
</reference>
<protein>
    <submittedName>
        <fullName evidence="2">3-methyladenine DNA glycosylase</fullName>
    </submittedName>
</protein>
<keyword evidence="1" id="KW-0862">Zinc</keyword>
<dbReference type="GO" id="GO:0046872">
    <property type="term" value="F:metal ion binding"/>
    <property type="evidence" value="ECO:0007669"/>
    <property type="project" value="UniProtKB-KW"/>
</dbReference>
<dbReference type="InterPro" id="IPR052891">
    <property type="entry name" value="DNA-3mA_glycosylase"/>
</dbReference>
<feature type="binding site" evidence="1">
    <location>
        <position position="191"/>
    </location>
    <ligand>
        <name>Zn(2+)</name>
        <dbReference type="ChEBI" id="CHEBI:29105"/>
    </ligand>
</feature>
<dbReference type="Gene3D" id="1.10.340.30">
    <property type="entry name" value="Hypothetical protein, domain 2"/>
    <property type="match status" value="1"/>
</dbReference>
<dbReference type="PANTHER" id="PTHR30037:SF4">
    <property type="entry name" value="DNA-3-METHYLADENINE GLYCOSYLASE I"/>
    <property type="match status" value="1"/>
</dbReference>
<name>A0A1Q4VEV6_9ACTN</name>
<feature type="binding site" evidence="1">
    <location>
        <position position="18"/>
    </location>
    <ligand>
        <name>Zn(2+)</name>
        <dbReference type="ChEBI" id="CHEBI:29105"/>
    </ligand>
</feature>
<dbReference type="SUPFAM" id="SSF48150">
    <property type="entry name" value="DNA-glycosylase"/>
    <property type="match status" value="1"/>
</dbReference>
<keyword evidence="3" id="KW-1185">Reference proteome</keyword>
<dbReference type="GO" id="GO:0006284">
    <property type="term" value="P:base-excision repair"/>
    <property type="evidence" value="ECO:0007669"/>
    <property type="project" value="InterPro"/>
</dbReference>
<dbReference type="STRING" id="1048205.AB852_07035"/>
<gene>
    <name evidence="2" type="ORF">AB852_07035</name>
</gene>
<dbReference type="RefSeq" id="WP_073784632.1">
    <property type="nucleotide sequence ID" value="NZ_LFBV01000001.1"/>
</dbReference>
<sequence>MTADDGGAVPGPDGRPRCPWGLSADDYIAYHDDEWGRAVHGDDALFERLCLEAFQSGLSWITILRRREGFRTAFAGFRIAEVARFTDAHAVRLLADPGIIRNRAKIDATLANARLLAEWPEGELDRFVWSYAPDPATRPAPRTLSDVPAVTDASTALSKALKKRGLRFIGPTTAYALMQACGLVDDHLSDCFARGAG</sequence>
<dbReference type="PANTHER" id="PTHR30037">
    <property type="entry name" value="DNA-3-METHYLADENINE GLYCOSYLASE 1"/>
    <property type="match status" value="1"/>
</dbReference>
<evidence type="ECO:0000313" key="2">
    <source>
        <dbReference type="EMBL" id="OKH96349.1"/>
    </source>
</evidence>
<dbReference type="EMBL" id="LFBV01000001">
    <property type="protein sequence ID" value="OKH96349.1"/>
    <property type="molecule type" value="Genomic_DNA"/>
</dbReference>
<dbReference type="InterPro" id="IPR005019">
    <property type="entry name" value="Adenine_glyco"/>
</dbReference>
<dbReference type="Pfam" id="PF03352">
    <property type="entry name" value="Adenine_glyco"/>
    <property type="match status" value="1"/>
</dbReference>